<evidence type="ECO:0000259" key="5">
    <source>
        <dbReference type="PROSITE" id="PS50977"/>
    </source>
</evidence>
<keyword evidence="1" id="KW-0805">Transcription regulation</keyword>
<dbReference type="Gene3D" id="1.10.357.10">
    <property type="entry name" value="Tetracycline Repressor, domain 2"/>
    <property type="match status" value="1"/>
</dbReference>
<feature type="domain" description="HTH tetR-type" evidence="5">
    <location>
        <begin position="5"/>
        <end position="65"/>
    </location>
</feature>
<dbReference type="GO" id="GO:0045892">
    <property type="term" value="P:negative regulation of DNA-templated transcription"/>
    <property type="evidence" value="ECO:0007669"/>
    <property type="project" value="InterPro"/>
</dbReference>
<dbReference type="InterPro" id="IPR009057">
    <property type="entry name" value="Homeodomain-like_sf"/>
</dbReference>
<dbReference type="InterPro" id="IPR004111">
    <property type="entry name" value="Repressor_TetR_C"/>
</dbReference>
<keyword evidence="3" id="KW-0804">Transcription</keyword>
<dbReference type="Pfam" id="PF00440">
    <property type="entry name" value="TetR_N"/>
    <property type="match status" value="1"/>
</dbReference>
<dbReference type="GO" id="GO:0003700">
    <property type="term" value="F:DNA-binding transcription factor activity"/>
    <property type="evidence" value="ECO:0007669"/>
    <property type="project" value="TreeGrafter"/>
</dbReference>
<dbReference type="InterPro" id="IPR036271">
    <property type="entry name" value="Tet_transcr_reg_TetR-rel_C_sf"/>
</dbReference>
<organism evidence="6 7">
    <name type="scientific">Amycolatopsis rubida</name>
    <dbReference type="NCBI Taxonomy" id="112413"/>
    <lineage>
        <taxon>Bacteria</taxon>
        <taxon>Bacillati</taxon>
        <taxon>Actinomycetota</taxon>
        <taxon>Actinomycetes</taxon>
        <taxon>Pseudonocardiales</taxon>
        <taxon>Pseudonocardiaceae</taxon>
        <taxon>Amycolatopsis</taxon>
    </lineage>
</organism>
<dbReference type="InterPro" id="IPR001647">
    <property type="entry name" value="HTH_TetR"/>
</dbReference>
<dbReference type="PANTHER" id="PTHR30055:SF151">
    <property type="entry name" value="TRANSCRIPTIONAL REGULATORY PROTEIN"/>
    <property type="match status" value="1"/>
</dbReference>
<sequence>MVRETLTRAKVLDAALAFVDQHGMAALSMRKLAAELGVEAMSLYNHVRNKGDLLDGLVARMFEAVPVPEPVAPWDARIRGLVEGLYAQFRQHPAVLRTLVAQQANPRSPGALKVIDSMLGALLDAGLDDVETVRAYRSLTGLAFGAALTEETGLAGAPLDRAEPVDDWFRRMATPSTTPSLHRLLPVLTDADCRQDFETQLDLLVSALGTRKS</sequence>
<gene>
    <name evidence="6" type="ORF">SAMN05421854_1011733</name>
</gene>
<dbReference type="AlphaFoldDB" id="A0A1I5GPN1"/>
<proteinExistence type="predicted"/>
<evidence type="ECO:0000256" key="3">
    <source>
        <dbReference type="ARBA" id="ARBA00023163"/>
    </source>
</evidence>
<evidence type="ECO:0000313" key="6">
    <source>
        <dbReference type="EMBL" id="SFO37816.1"/>
    </source>
</evidence>
<dbReference type="PROSITE" id="PS50977">
    <property type="entry name" value="HTH_TETR_2"/>
    <property type="match status" value="1"/>
</dbReference>
<keyword evidence="2 4" id="KW-0238">DNA-binding</keyword>
<evidence type="ECO:0000256" key="2">
    <source>
        <dbReference type="ARBA" id="ARBA00023125"/>
    </source>
</evidence>
<dbReference type="SUPFAM" id="SSF48498">
    <property type="entry name" value="Tetracyclin repressor-like, C-terminal domain"/>
    <property type="match status" value="1"/>
</dbReference>
<reference evidence="7" key="1">
    <citation type="submission" date="2016-10" db="EMBL/GenBank/DDBJ databases">
        <authorList>
            <person name="Varghese N."/>
            <person name="Submissions S."/>
        </authorList>
    </citation>
    <scope>NUCLEOTIDE SEQUENCE [LARGE SCALE GENOMIC DNA]</scope>
    <source>
        <strain evidence="7">DSM 44637</strain>
    </source>
</reference>
<feature type="DNA-binding region" description="H-T-H motif" evidence="4">
    <location>
        <begin position="28"/>
        <end position="47"/>
    </location>
</feature>
<accession>A0A1I5GPN1</accession>
<protein>
    <submittedName>
        <fullName evidence="6">Regulatory protein, tetR family</fullName>
    </submittedName>
</protein>
<dbReference type="STRING" id="112413.SAMN05421854_1011733"/>
<evidence type="ECO:0000256" key="1">
    <source>
        <dbReference type="ARBA" id="ARBA00023015"/>
    </source>
</evidence>
<dbReference type="OrthoDB" id="329481at2"/>
<dbReference type="Proteomes" id="UP000199137">
    <property type="component" value="Unassembled WGS sequence"/>
</dbReference>
<dbReference type="Pfam" id="PF02909">
    <property type="entry name" value="TetR_C_1"/>
    <property type="match status" value="1"/>
</dbReference>
<dbReference type="SUPFAM" id="SSF46689">
    <property type="entry name" value="Homeodomain-like"/>
    <property type="match status" value="1"/>
</dbReference>
<evidence type="ECO:0000256" key="4">
    <source>
        <dbReference type="PROSITE-ProRule" id="PRU00335"/>
    </source>
</evidence>
<dbReference type="EMBL" id="FOWC01000001">
    <property type="protein sequence ID" value="SFO37816.1"/>
    <property type="molecule type" value="Genomic_DNA"/>
</dbReference>
<evidence type="ECO:0000313" key="7">
    <source>
        <dbReference type="Proteomes" id="UP000199137"/>
    </source>
</evidence>
<dbReference type="PRINTS" id="PR00455">
    <property type="entry name" value="HTHTETR"/>
</dbReference>
<dbReference type="GO" id="GO:0000976">
    <property type="term" value="F:transcription cis-regulatory region binding"/>
    <property type="evidence" value="ECO:0007669"/>
    <property type="project" value="TreeGrafter"/>
</dbReference>
<dbReference type="InterPro" id="IPR050109">
    <property type="entry name" value="HTH-type_TetR-like_transc_reg"/>
</dbReference>
<dbReference type="RefSeq" id="WP_093572639.1">
    <property type="nucleotide sequence ID" value="NZ_FOWC01000001.1"/>
</dbReference>
<dbReference type="PANTHER" id="PTHR30055">
    <property type="entry name" value="HTH-TYPE TRANSCRIPTIONAL REGULATOR RUTR"/>
    <property type="match status" value="1"/>
</dbReference>
<name>A0A1I5GPN1_9PSEU</name>